<sequence>MKNRLFTFVALGVILSGTLIYGNFNIGNSTTVLAKSQDVQDMTVQVQHETVYINDLSDLNGELQIKADEIEWYEGEEANTVFVEQEPNAGIDYAPDGYYIVNEQETNETLKIADDATVTVQIYDRTGDIKDIDIQWDEEISLDKFAELYGDTTNMDMSVFPYHLTIENGEVTQIVQQYIP</sequence>
<dbReference type="EMBL" id="JBHTKX010000001">
    <property type="protein sequence ID" value="MFD1128421.1"/>
    <property type="molecule type" value="Genomic_DNA"/>
</dbReference>
<reference evidence="2" key="1">
    <citation type="journal article" date="2019" name="Int. J. Syst. Evol. Microbiol.">
        <title>The Global Catalogue of Microorganisms (GCM) 10K type strain sequencing project: providing services to taxonomists for standard genome sequencing and annotation.</title>
        <authorList>
            <consortium name="The Broad Institute Genomics Platform"/>
            <consortium name="The Broad Institute Genome Sequencing Center for Infectious Disease"/>
            <person name="Wu L."/>
            <person name="Ma J."/>
        </authorList>
    </citation>
    <scope>NUCLEOTIDE SEQUENCE [LARGE SCALE GENOMIC DNA]</scope>
    <source>
        <strain evidence="2">CCUG 53519</strain>
    </source>
</reference>
<organism evidence="1 2">
    <name type="scientific">Paenibacillus provencensis</name>
    <dbReference type="NCBI Taxonomy" id="441151"/>
    <lineage>
        <taxon>Bacteria</taxon>
        <taxon>Bacillati</taxon>
        <taxon>Bacillota</taxon>
        <taxon>Bacilli</taxon>
        <taxon>Bacillales</taxon>
        <taxon>Paenibacillaceae</taxon>
        <taxon>Paenibacillus</taxon>
    </lineage>
</organism>
<protein>
    <submittedName>
        <fullName evidence="1">Uncharacterized protein</fullName>
    </submittedName>
</protein>
<accession>A0ABW3Q578</accession>
<dbReference type="RefSeq" id="WP_251583326.1">
    <property type="nucleotide sequence ID" value="NZ_JBHTKX010000001.1"/>
</dbReference>
<gene>
    <name evidence="1" type="ORF">ACFQ3J_09580</name>
</gene>
<evidence type="ECO:0000313" key="1">
    <source>
        <dbReference type="EMBL" id="MFD1128421.1"/>
    </source>
</evidence>
<name>A0ABW3Q578_9BACL</name>
<evidence type="ECO:0000313" key="2">
    <source>
        <dbReference type="Proteomes" id="UP001597169"/>
    </source>
</evidence>
<proteinExistence type="predicted"/>
<keyword evidence="2" id="KW-1185">Reference proteome</keyword>
<dbReference type="Proteomes" id="UP001597169">
    <property type="component" value="Unassembled WGS sequence"/>
</dbReference>
<comment type="caution">
    <text evidence="1">The sequence shown here is derived from an EMBL/GenBank/DDBJ whole genome shotgun (WGS) entry which is preliminary data.</text>
</comment>